<dbReference type="Proteomes" id="UP000249081">
    <property type="component" value="Unassembled WGS sequence"/>
</dbReference>
<keyword evidence="1" id="KW-0472">Membrane</keyword>
<evidence type="ECO:0000256" key="1">
    <source>
        <dbReference type="SAM" id="Phobius"/>
    </source>
</evidence>
<feature type="transmembrane region" description="Helical" evidence="1">
    <location>
        <begin position="32"/>
        <end position="48"/>
    </location>
</feature>
<protein>
    <submittedName>
        <fullName evidence="2">Uncharacterized protein</fullName>
    </submittedName>
</protein>
<sequence length="157" mass="17294">MKIRAAFSLIWRWAALGLGVGLWGWWLAAFSAPLPFVGVVLLLLAYGLGAGWGSLVPISAAISMVVTAVVVHDIFPPFWSGSTPYKYWAGTVLALWMIGLAVTCLLAMVGDRLRQDHPMRDRWSGRLAVLASLLLSLWVGGRLYQVQWPSWVSWGNL</sequence>
<reference evidence="3" key="1">
    <citation type="submission" date="2018-04" db="EMBL/GenBank/DDBJ databases">
        <authorList>
            <person name="Cornet L."/>
        </authorList>
    </citation>
    <scope>NUCLEOTIDE SEQUENCE [LARGE SCALE GENOMIC DNA]</scope>
</reference>
<dbReference type="EMBL" id="QBMN01000159">
    <property type="protein sequence ID" value="PZO35781.1"/>
    <property type="molecule type" value="Genomic_DNA"/>
</dbReference>
<accession>A0A2W4XJ34</accession>
<evidence type="ECO:0000313" key="2">
    <source>
        <dbReference type="EMBL" id="PZO35781.1"/>
    </source>
</evidence>
<feature type="transmembrane region" description="Helical" evidence="1">
    <location>
        <begin position="87"/>
        <end position="107"/>
    </location>
</feature>
<keyword evidence="1" id="KW-1133">Transmembrane helix</keyword>
<feature type="transmembrane region" description="Helical" evidence="1">
    <location>
        <begin position="55"/>
        <end position="75"/>
    </location>
</feature>
<organism evidence="2 3">
    <name type="scientific">Shackletoniella antarctica</name>
    <dbReference type="NCBI Taxonomy" id="268115"/>
    <lineage>
        <taxon>Bacteria</taxon>
        <taxon>Bacillati</taxon>
        <taxon>Cyanobacteriota</taxon>
        <taxon>Cyanophyceae</taxon>
        <taxon>Oculatellales</taxon>
        <taxon>Oculatellaceae</taxon>
        <taxon>Shackletoniella</taxon>
    </lineage>
</organism>
<comment type="caution">
    <text evidence="2">The sequence shown here is derived from an EMBL/GenBank/DDBJ whole genome shotgun (WGS) entry which is preliminary data.</text>
</comment>
<proteinExistence type="predicted"/>
<feature type="transmembrane region" description="Helical" evidence="1">
    <location>
        <begin position="127"/>
        <end position="144"/>
    </location>
</feature>
<name>A0A2W4XJ34_9CYAN</name>
<reference evidence="2 3" key="2">
    <citation type="submission" date="2018-06" db="EMBL/GenBank/DDBJ databases">
        <title>Metagenomic assembly of (sub)arctic Cyanobacteria and their associated microbiome from non-axenic cultures.</title>
        <authorList>
            <person name="Baurain D."/>
        </authorList>
    </citation>
    <scope>NUCLEOTIDE SEQUENCE [LARGE SCALE GENOMIC DNA]</scope>
    <source>
        <strain evidence="2">ULC041bin1</strain>
    </source>
</reference>
<dbReference type="AlphaFoldDB" id="A0A2W4XJ34"/>
<keyword evidence="1" id="KW-0812">Transmembrane</keyword>
<evidence type="ECO:0000313" key="3">
    <source>
        <dbReference type="Proteomes" id="UP000249081"/>
    </source>
</evidence>
<gene>
    <name evidence="2" type="ORF">DCF17_18235</name>
</gene>
<feature type="transmembrane region" description="Helical" evidence="1">
    <location>
        <begin position="9"/>
        <end position="26"/>
    </location>
</feature>